<gene>
    <name evidence="2" type="ORF">BCR36DRAFT_219190</name>
</gene>
<evidence type="ECO:0000313" key="3">
    <source>
        <dbReference type="Proteomes" id="UP000193719"/>
    </source>
</evidence>
<feature type="transmembrane region" description="Helical" evidence="1">
    <location>
        <begin position="288"/>
        <end position="309"/>
    </location>
</feature>
<keyword evidence="1" id="KW-0472">Membrane</keyword>
<sequence>EVCKDIDCKLIKSLQPIGRSSSKKLDYISYSEQIRNYFHDYINGNISALEALEKMKDITKIYYITIKSHDSYVGLINEIIILTISCTMGLSLIFLYIDRVNSYFSILPIESWFISVIGTIIIIFTSYSEVGEITVWKCHSKLILLSIGFTFNLIPLLYKLIINFPEENKISNWVKKNPIIFFLIFVIVDIIQFSLSFIKPYITEDKIISDNKNFCICKVDHLLTGIIVGSILFVKILIILTFLFLIFIEWNIQESRYDLRFLIAAIYIDMLFIILLIVIHYIDINDYIIYFVIRDFLYIFIAISNYSLIYGYKVILGILHNNENKKSSFIEKVNKNFINTFNSTTEKEMCSKVSTLSPSTEEKSNDTIFNKQNLQTKLINYHYRQYS</sequence>
<feature type="non-terminal residue" evidence="2">
    <location>
        <position position="387"/>
    </location>
</feature>
<dbReference type="OrthoDB" id="10611857at2759"/>
<feature type="transmembrane region" description="Helical" evidence="1">
    <location>
        <begin position="109"/>
        <end position="127"/>
    </location>
</feature>
<organism evidence="2 3">
    <name type="scientific">Piromyces finnis</name>
    <dbReference type="NCBI Taxonomy" id="1754191"/>
    <lineage>
        <taxon>Eukaryota</taxon>
        <taxon>Fungi</taxon>
        <taxon>Fungi incertae sedis</taxon>
        <taxon>Chytridiomycota</taxon>
        <taxon>Chytridiomycota incertae sedis</taxon>
        <taxon>Neocallimastigomycetes</taxon>
        <taxon>Neocallimastigales</taxon>
        <taxon>Neocallimastigaceae</taxon>
        <taxon>Piromyces</taxon>
    </lineage>
</organism>
<dbReference type="EMBL" id="MCFH01000021">
    <property type="protein sequence ID" value="ORX50296.1"/>
    <property type="molecule type" value="Genomic_DNA"/>
</dbReference>
<reference evidence="2 3" key="1">
    <citation type="submission" date="2016-08" db="EMBL/GenBank/DDBJ databases">
        <title>Genomes of anaerobic fungi encode conserved fungal cellulosomes for biomass hydrolysis.</title>
        <authorList>
            <consortium name="DOE Joint Genome Institute"/>
            <person name="Haitjema C.H."/>
            <person name="Gilmore S.P."/>
            <person name="Henske J.K."/>
            <person name="Solomon K.V."/>
            <person name="De Groot R."/>
            <person name="Kuo A."/>
            <person name="Mondo S.J."/>
            <person name="Salamov A.A."/>
            <person name="Labutti K."/>
            <person name="Zhao Z."/>
            <person name="Chiniquy J."/>
            <person name="Barry K."/>
            <person name="Brewer H.M."/>
            <person name="Purvine S.O."/>
            <person name="Wright A.T."/>
            <person name="Boxma B."/>
            <person name="Van Alen T."/>
            <person name="Hackstein J.H."/>
            <person name="Baker S.E."/>
            <person name="Grigoriev I.V."/>
            <person name="O'Malley M.A."/>
        </authorList>
    </citation>
    <scope>NUCLEOTIDE SEQUENCE [LARGE SCALE GENOMIC DNA]</scope>
    <source>
        <strain evidence="3">finn</strain>
    </source>
</reference>
<feature type="transmembrane region" description="Helical" evidence="1">
    <location>
        <begin position="222"/>
        <end position="247"/>
    </location>
</feature>
<protein>
    <recommendedName>
        <fullName evidence="4">G-protein coupled receptors family 3 profile domain-containing protein</fullName>
    </recommendedName>
</protein>
<feature type="transmembrane region" description="Helical" evidence="1">
    <location>
        <begin position="179"/>
        <end position="202"/>
    </location>
</feature>
<evidence type="ECO:0000256" key="1">
    <source>
        <dbReference type="SAM" id="Phobius"/>
    </source>
</evidence>
<evidence type="ECO:0008006" key="4">
    <source>
        <dbReference type="Google" id="ProtNLM"/>
    </source>
</evidence>
<reference evidence="2 3" key="2">
    <citation type="submission" date="2016-08" db="EMBL/GenBank/DDBJ databases">
        <title>Pervasive Adenine N6-methylation of Active Genes in Fungi.</title>
        <authorList>
            <consortium name="DOE Joint Genome Institute"/>
            <person name="Mondo S.J."/>
            <person name="Dannebaum R.O."/>
            <person name="Kuo R.C."/>
            <person name="Labutti K."/>
            <person name="Haridas S."/>
            <person name="Kuo A."/>
            <person name="Salamov A."/>
            <person name="Ahrendt S.R."/>
            <person name="Lipzen A."/>
            <person name="Sullivan W."/>
            <person name="Andreopoulos W.B."/>
            <person name="Clum A."/>
            <person name="Lindquist E."/>
            <person name="Daum C."/>
            <person name="Ramamoorthy G.K."/>
            <person name="Gryganskyi A."/>
            <person name="Culley D."/>
            <person name="Magnuson J.K."/>
            <person name="James T.Y."/>
            <person name="O'Malley M.A."/>
            <person name="Stajich J.E."/>
            <person name="Spatafora J.W."/>
            <person name="Visel A."/>
            <person name="Grigoriev I.V."/>
        </authorList>
    </citation>
    <scope>NUCLEOTIDE SEQUENCE [LARGE SCALE GENOMIC DNA]</scope>
    <source>
        <strain evidence="3">finn</strain>
    </source>
</reference>
<dbReference type="Proteomes" id="UP000193719">
    <property type="component" value="Unassembled WGS sequence"/>
</dbReference>
<proteinExistence type="predicted"/>
<name>A0A1Y1VA91_9FUNG</name>
<keyword evidence="1" id="KW-1133">Transmembrane helix</keyword>
<feature type="transmembrane region" description="Helical" evidence="1">
    <location>
        <begin position="259"/>
        <end position="282"/>
    </location>
</feature>
<dbReference type="STRING" id="1754191.A0A1Y1VA91"/>
<feature type="transmembrane region" description="Helical" evidence="1">
    <location>
        <begin position="79"/>
        <end position="97"/>
    </location>
</feature>
<accession>A0A1Y1VA91</accession>
<keyword evidence="1" id="KW-0812">Transmembrane</keyword>
<feature type="transmembrane region" description="Helical" evidence="1">
    <location>
        <begin position="139"/>
        <end position="158"/>
    </location>
</feature>
<comment type="caution">
    <text evidence="2">The sequence shown here is derived from an EMBL/GenBank/DDBJ whole genome shotgun (WGS) entry which is preliminary data.</text>
</comment>
<dbReference type="AlphaFoldDB" id="A0A1Y1VA91"/>
<evidence type="ECO:0000313" key="2">
    <source>
        <dbReference type="EMBL" id="ORX50296.1"/>
    </source>
</evidence>
<feature type="non-terminal residue" evidence="2">
    <location>
        <position position="1"/>
    </location>
</feature>
<keyword evidence="3" id="KW-1185">Reference proteome</keyword>